<proteinExistence type="inferred from homology"/>
<dbReference type="GO" id="GO:0043590">
    <property type="term" value="C:bacterial nucleoid"/>
    <property type="evidence" value="ECO:0007669"/>
    <property type="project" value="TreeGrafter"/>
</dbReference>
<dbReference type="InterPro" id="IPR007476">
    <property type="entry name" value="RdgC"/>
</dbReference>
<dbReference type="Pfam" id="PF04381">
    <property type="entry name" value="RdgC"/>
    <property type="match status" value="1"/>
</dbReference>
<evidence type="ECO:0000256" key="2">
    <source>
        <dbReference type="ARBA" id="ARBA00008657"/>
    </source>
</evidence>
<dbReference type="GO" id="GO:0006310">
    <property type="term" value="P:DNA recombination"/>
    <property type="evidence" value="ECO:0007669"/>
    <property type="project" value="UniProtKB-UniRule"/>
</dbReference>
<evidence type="ECO:0000256" key="6">
    <source>
        <dbReference type="HAMAP-Rule" id="MF_00194"/>
    </source>
</evidence>
<dbReference type="GO" id="GO:0005737">
    <property type="term" value="C:cytoplasm"/>
    <property type="evidence" value="ECO:0007669"/>
    <property type="project" value="UniProtKB-UniRule"/>
</dbReference>
<evidence type="ECO:0000256" key="3">
    <source>
        <dbReference type="ARBA" id="ARBA00022296"/>
    </source>
</evidence>
<dbReference type="GO" id="GO:0003690">
    <property type="term" value="F:double-stranded DNA binding"/>
    <property type="evidence" value="ECO:0007669"/>
    <property type="project" value="TreeGrafter"/>
</dbReference>
<evidence type="ECO:0000256" key="4">
    <source>
        <dbReference type="ARBA" id="ARBA00022490"/>
    </source>
</evidence>
<dbReference type="PANTHER" id="PTHR38103">
    <property type="entry name" value="RECOMBINATION-ASSOCIATED PROTEIN RDGC"/>
    <property type="match status" value="1"/>
</dbReference>
<dbReference type="GO" id="GO:0000018">
    <property type="term" value="P:regulation of DNA recombination"/>
    <property type="evidence" value="ECO:0007669"/>
    <property type="project" value="TreeGrafter"/>
</dbReference>
<dbReference type="EMBL" id="DRLF01000272">
    <property type="protein sequence ID" value="HEC06729.1"/>
    <property type="molecule type" value="Genomic_DNA"/>
</dbReference>
<dbReference type="NCBIfam" id="NF001464">
    <property type="entry name" value="PRK00321.1-5"/>
    <property type="match status" value="1"/>
</dbReference>
<comment type="caution">
    <text evidence="7">The sequence shown here is derived from an EMBL/GenBank/DDBJ whole genome shotgun (WGS) entry which is preliminary data.</text>
</comment>
<protein>
    <recommendedName>
        <fullName evidence="3 6">Recombination-associated protein RdgC</fullName>
    </recommendedName>
</protein>
<evidence type="ECO:0000256" key="5">
    <source>
        <dbReference type="ARBA" id="ARBA00023172"/>
    </source>
</evidence>
<evidence type="ECO:0000313" key="7">
    <source>
        <dbReference type="EMBL" id="HEC06729.1"/>
    </source>
</evidence>
<dbReference type="HAMAP" id="MF_00194">
    <property type="entry name" value="RdgC"/>
    <property type="match status" value="1"/>
</dbReference>
<evidence type="ECO:0000256" key="1">
    <source>
        <dbReference type="ARBA" id="ARBA00004453"/>
    </source>
</evidence>
<keyword evidence="5 6" id="KW-0233">DNA recombination</keyword>
<dbReference type="Proteomes" id="UP000886339">
    <property type="component" value="Unassembled WGS sequence"/>
</dbReference>
<gene>
    <name evidence="6 7" type="primary">rdgC</name>
    <name evidence="7" type="ORF">ENJ12_07750</name>
</gene>
<dbReference type="PANTHER" id="PTHR38103:SF1">
    <property type="entry name" value="RECOMBINATION-ASSOCIATED PROTEIN RDGC"/>
    <property type="match status" value="1"/>
</dbReference>
<dbReference type="NCBIfam" id="NF001462">
    <property type="entry name" value="PRK00321.1-3"/>
    <property type="match status" value="1"/>
</dbReference>
<comment type="function">
    <text evidence="6">May be involved in recombination.</text>
</comment>
<reference evidence="7" key="1">
    <citation type="journal article" date="2020" name="mSystems">
        <title>Genome- and Community-Level Interaction Insights into Carbon Utilization and Element Cycling Functions of Hydrothermarchaeota in Hydrothermal Sediment.</title>
        <authorList>
            <person name="Zhou Z."/>
            <person name="Liu Y."/>
            <person name="Xu W."/>
            <person name="Pan J."/>
            <person name="Luo Z.H."/>
            <person name="Li M."/>
        </authorList>
    </citation>
    <scope>NUCLEOTIDE SEQUENCE [LARGE SCALE GENOMIC DNA]</scope>
    <source>
        <strain evidence="7">HyVt-458</strain>
    </source>
</reference>
<comment type="subcellular location">
    <subcellularLocation>
        <location evidence="1 6">Cytoplasm</location>
        <location evidence="1 6">Nucleoid</location>
    </subcellularLocation>
</comment>
<keyword evidence="4 6" id="KW-0963">Cytoplasm</keyword>
<accession>A0A831RVT0</accession>
<organism evidence="7">
    <name type="scientific">Thiolapillus brandeum</name>
    <dbReference type="NCBI Taxonomy" id="1076588"/>
    <lineage>
        <taxon>Bacteria</taxon>
        <taxon>Pseudomonadati</taxon>
        <taxon>Pseudomonadota</taxon>
        <taxon>Gammaproteobacteria</taxon>
        <taxon>Chromatiales</taxon>
        <taxon>Sedimenticolaceae</taxon>
        <taxon>Thiolapillus</taxon>
    </lineage>
</organism>
<comment type="similarity">
    <text evidence="2 6">Belongs to the RdgC family.</text>
</comment>
<dbReference type="AlphaFoldDB" id="A0A831RVT0"/>
<name>A0A831RVT0_9GAMM</name>
<sequence length="305" mass="34728">MWFRNLILYRFTQAFDLDAETLEEKLAHKTFRPLGDMEPAFTGWTEPLGKEGRQLVHTVGNCMMLCARKEEKILPAAAVRELVEARAGEIEEKEGREVRARERRELKETVLLEMIPRAFSKSHRQYAYIDSRNGWLVVDTATASRAEAFIDLLRECPGTLPVVPLQVAESPDAVMTEWLKEGGAPGAIQIGDECELRDLMEDGAIVRVRREDLFSDEIRVHLEAGKRVMRLALTWEERVSFLLDEKFQLKRLRFQDAVLDEAGDVGAETAAERFDADFAIMTGEFSRFLPELITLFGGEEKDGFS</sequence>